<evidence type="ECO:0000313" key="1">
    <source>
        <dbReference type="EMBL" id="ASO20670.1"/>
    </source>
</evidence>
<sequence>MPRAADTNLRIAGHGVTRVCSLPASVLERLRSRTLTDLADELRSLDEHWARSAPAAAAALTALVPVIVDRRRRASVLALRRRLNRALPVEGADISRALDHGVEPPWLQELTSLADRRSVLRERFVAVYDESWADERQALAELGGLHEIRASAQLTSDGLLRNIDRYRAEVDAGRGHDKRSRTTEATLVNLISRSALKPSPFGQLVHVRPVEILTETPAPQPADLAVAPIVHSVCRLPRQLVEWVHRSVAAHPMSREQTVLRRAPVVALSAEVGSFFVRGRDGTNQPAARERIVRVRRGAVLDVILAEPEGAPISETVLRRRVEEFDDGPDVLDQLIDDDVLARDLGIDEQDPDPMSTLVERLTPEAPAELREPLTALLHAEKTFGRGTPEDRVRLLKDIQRRTTEVALACRVAEPPLSVARTLIYDDGVVTRPLVESAARWTPHSPALTALHRLVPLFDDDAHVRAIVAEVVTELFGSGPHRLLPLYTALSAPKARAALGTRLLDLSAPVPTALRAIQDRVLAEAPYDTDADEVTIGIERLTALSEQAPSWVSSWPRVSWNLQRGSVMGRERLVVNAGAIGYGRAMSRFLTSFAAAEPTSARIVESMRAELTAEDDPASPLTDLAGVLGINGNVHPALLPRHLGYPCGTSGGWSGDRVSLEDCWVRTNDGTLELWQGRDGRRLRLIPLNFLLNDLAPQLYRFLGFFAMGSLANFSWWDRVDQRRPDRAGIRRYPRVRVGDVILDRRTWKIPRTELPDQTGPDRARSHLEIRRWQHANGLPDQVFYRQLTLPDPMVPMDVGENGVPSGPVRFPTAAERKPVLLDFTSVTGVAAWQRALRKVHADMTFQECLPLPAESPTEHVNEYVVETIGGRHV</sequence>
<name>A0A221W467_9PSEU</name>
<dbReference type="Pfam" id="PF04738">
    <property type="entry name" value="Lant_dehydr_N"/>
    <property type="match status" value="1"/>
</dbReference>
<proteinExistence type="predicted"/>
<dbReference type="InterPro" id="IPR006827">
    <property type="entry name" value="Lant_deHydtase_N"/>
</dbReference>
<dbReference type="OrthoDB" id="3861212at2"/>
<protein>
    <submittedName>
        <fullName evidence="1">Uncharacterized protein</fullName>
    </submittedName>
</protein>
<reference evidence="1 2" key="1">
    <citation type="submission" date="2017-07" db="EMBL/GenBank/DDBJ databases">
        <title>Complete genome sequence of Actinoalloteichus hoggarensis DSM 45943, type strain of Actinoalloteichus hoggarensis.</title>
        <authorList>
            <person name="Ruckert C."/>
            <person name="Nouioui I."/>
            <person name="Willmese J."/>
            <person name="van Wezel G."/>
            <person name="Klenk H.-P."/>
            <person name="Kalinowski J."/>
            <person name="Zotchev S.B."/>
        </authorList>
    </citation>
    <scope>NUCLEOTIDE SEQUENCE [LARGE SCALE GENOMIC DNA]</scope>
    <source>
        <strain evidence="1 2">DSM 45943</strain>
    </source>
</reference>
<gene>
    <name evidence="1" type="ORF">AHOG_15220</name>
</gene>
<keyword evidence="2" id="KW-1185">Reference proteome</keyword>
<dbReference type="AlphaFoldDB" id="A0A221W467"/>
<accession>A0A221W467</accession>
<dbReference type="EMBL" id="CP022521">
    <property type="protein sequence ID" value="ASO20670.1"/>
    <property type="molecule type" value="Genomic_DNA"/>
</dbReference>
<dbReference type="RefSeq" id="WP_093941960.1">
    <property type="nucleotide sequence ID" value="NZ_CP022521.1"/>
</dbReference>
<dbReference type="KEGG" id="ahg:AHOG_15220"/>
<organism evidence="1 2">
    <name type="scientific">Actinoalloteichus hoggarensis</name>
    <dbReference type="NCBI Taxonomy" id="1470176"/>
    <lineage>
        <taxon>Bacteria</taxon>
        <taxon>Bacillati</taxon>
        <taxon>Actinomycetota</taxon>
        <taxon>Actinomycetes</taxon>
        <taxon>Pseudonocardiales</taxon>
        <taxon>Pseudonocardiaceae</taxon>
        <taxon>Actinoalloteichus</taxon>
    </lineage>
</organism>
<dbReference type="Proteomes" id="UP000204221">
    <property type="component" value="Chromosome"/>
</dbReference>
<evidence type="ECO:0000313" key="2">
    <source>
        <dbReference type="Proteomes" id="UP000204221"/>
    </source>
</evidence>